<dbReference type="PANTHER" id="PTHR42798:SF2">
    <property type="entry name" value="ABC TRANSPORTER ATP-BINDING PROTEIN MG467-RELATED"/>
    <property type="match status" value="1"/>
</dbReference>
<keyword evidence="7" id="KW-1185">Reference proteome</keyword>
<keyword evidence="2" id="KW-0813">Transport</keyword>
<dbReference type="PROSITE" id="PS50893">
    <property type="entry name" value="ABC_TRANSPORTER_2"/>
    <property type="match status" value="1"/>
</dbReference>
<dbReference type="AlphaFoldDB" id="A0A5S5AR18"/>
<dbReference type="Proteomes" id="UP000322294">
    <property type="component" value="Unassembled WGS sequence"/>
</dbReference>
<keyword evidence="4 6" id="KW-0067">ATP-binding</keyword>
<dbReference type="OrthoDB" id="9810992at2"/>
<dbReference type="GO" id="GO:0016887">
    <property type="term" value="F:ATP hydrolysis activity"/>
    <property type="evidence" value="ECO:0007669"/>
    <property type="project" value="InterPro"/>
</dbReference>
<dbReference type="InterPro" id="IPR003593">
    <property type="entry name" value="AAA+_ATPase"/>
</dbReference>
<dbReference type="GO" id="GO:0005524">
    <property type="term" value="F:ATP binding"/>
    <property type="evidence" value="ECO:0007669"/>
    <property type="project" value="UniProtKB-KW"/>
</dbReference>
<accession>A0A5S5AR18</accession>
<dbReference type="GO" id="GO:0022857">
    <property type="term" value="F:transmembrane transporter activity"/>
    <property type="evidence" value="ECO:0007669"/>
    <property type="project" value="UniProtKB-ARBA"/>
</dbReference>
<dbReference type="InterPro" id="IPR017871">
    <property type="entry name" value="ABC_transporter-like_CS"/>
</dbReference>
<evidence type="ECO:0000259" key="5">
    <source>
        <dbReference type="PROSITE" id="PS50893"/>
    </source>
</evidence>
<protein>
    <submittedName>
        <fullName evidence="6">Putative ABC transport system ATP-binding protein</fullName>
    </submittedName>
</protein>
<evidence type="ECO:0000256" key="3">
    <source>
        <dbReference type="ARBA" id="ARBA00022741"/>
    </source>
</evidence>
<reference evidence="6 7" key="1">
    <citation type="submission" date="2019-07" db="EMBL/GenBank/DDBJ databases">
        <title>Genomic Encyclopedia of Type Strains, Phase I: the one thousand microbial genomes (KMG-I) project.</title>
        <authorList>
            <person name="Kyrpides N."/>
        </authorList>
    </citation>
    <scope>NUCLEOTIDE SEQUENCE [LARGE SCALE GENOMIC DNA]</scope>
    <source>
        <strain evidence="6 7">DSM 16647</strain>
    </source>
</reference>
<dbReference type="RefSeq" id="WP_148867349.1">
    <property type="nucleotide sequence ID" value="NZ_VNHO01000016.1"/>
</dbReference>
<gene>
    <name evidence="6" type="ORF">LZ11_01606</name>
</gene>
<evidence type="ECO:0000256" key="2">
    <source>
        <dbReference type="ARBA" id="ARBA00022448"/>
    </source>
</evidence>
<proteinExistence type="inferred from homology"/>
<evidence type="ECO:0000256" key="4">
    <source>
        <dbReference type="ARBA" id="ARBA00022840"/>
    </source>
</evidence>
<dbReference type="SUPFAM" id="SSF52540">
    <property type="entry name" value="P-loop containing nucleoside triphosphate hydrolases"/>
    <property type="match status" value="1"/>
</dbReference>
<evidence type="ECO:0000313" key="7">
    <source>
        <dbReference type="Proteomes" id="UP000322294"/>
    </source>
</evidence>
<sequence length="234" mass="25974">MNTIIVARNLSKVYKMGEVTVEALRGVSFEVMEGELVVVLGPSGSGKSTLLNIMGGMDKPSGGELYYMGTPLHSANAKQLTLYRRNEVGFVFQFYNLLPNLTALENVLLSVQIAQNPLSAEEMLNKVGLTDRADHFPSQLSGGEQQRVAIARAMVKNPRMLLCDEPTGALDYKTSIQVLKLLKDFCDTYSKTVIIITHNTAIAQMAHRVFYLKDGRLDRIVENENPLPPEKVTW</sequence>
<dbReference type="FunFam" id="3.40.50.300:FF:000032">
    <property type="entry name" value="Export ABC transporter ATP-binding protein"/>
    <property type="match status" value="1"/>
</dbReference>
<organism evidence="6 7">
    <name type="scientific">Thermosediminibacter litoriperuensis</name>
    <dbReference type="NCBI Taxonomy" id="291989"/>
    <lineage>
        <taxon>Bacteria</taxon>
        <taxon>Bacillati</taxon>
        <taxon>Bacillota</taxon>
        <taxon>Clostridia</taxon>
        <taxon>Thermosediminibacterales</taxon>
        <taxon>Thermosediminibacteraceae</taxon>
        <taxon>Thermosediminibacter</taxon>
    </lineage>
</organism>
<evidence type="ECO:0000313" key="6">
    <source>
        <dbReference type="EMBL" id="TYP53255.1"/>
    </source>
</evidence>
<dbReference type="Pfam" id="PF00005">
    <property type="entry name" value="ABC_tran"/>
    <property type="match status" value="1"/>
</dbReference>
<comment type="caution">
    <text evidence="6">The sequence shown here is derived from an EMBL/GenBank/DDBJ whole genome shotgun (WGS) entry which is preliminary data.</text>
</comment>
<feature type="domain" description="ABC transporter" evidence="5">
    <location>
        <begin position="5"/>
        <end position="233"/>
    </location>
</feature>
<dbReference type="SMART" id="SM00382">
    <property type="entry name" value="AAA"/>
    <property type="match status" value="1"/>
</dbReference>
<dbReference type="EMBL" id="VNHO01000016">
    <property type="protein sequence ID" value="TYP53255.1"/>
    <property type="molecule type" value="Genomic_DNA"/>
</dbReference>
<dbReference type="PROSITE" id="PS00211">
    <property type="entry name" value="ABC_TRANSPORTER_1"/>
    <property type="match status" value="1"/>
</dbReference>
<dbReference type="CDD" id="cd03255">
    <property type="entry name" value="ABC_MJ0796_LolCDE_FtsE"/>
    <property type="match status" value="1"/>
</dbReference>
<dbReference type="Gene3D" id="3.40.50.300">
    <property type="entry name" value="P-loop containing nucleotide triphosphate hydrolases"/>
    <property type="match status" value="1"/>
</dbReference>
<dbReference type="InterPro" id="IPR003439">
    <property type="entry name" value="ABC_transporter-like_ATP-bd"/>
</dbReference>
<comment type="similarity">
    <text evidence="1">Belongs to the ABC transporter superfamily.</text>
</comment>
<name>A0A5S5AR18_9FIRM</name>
<dbReference type="GO" id="GO:0098796">
    <property type="term" value="C:membrane protein complex"/>
    <property type="evidence" value="ECO:0007669"/>
    <property type="project" value="UniProtKB-ARBA"/>
</dbReference>
<dbReference type="InterPro" id="IPR017911">
    <property type="entry name" value="MacB-like_ATP-bd"/>
</dbReference>
<keyword evidence="3" id="KW-0547">Nucleotide-binding</keyword>
<evidence type="ECO:0000256" key="1">
    <source>
        <dbReference type="ARBA" id="ARBA00005417"/>
    </source>
</evidence>
<dbReference type="InterPro" id="IPR027417">
    <property type="entry name" value="P-loop_NTPase"/>
</dbReference>
<dbReference type="PANTHER" id="PTHR42798">
    <property type="entry name" value="LIPOPROTEIN-RELEASING SYSTEM ATP-BINDING PROTEIN LOLD"/>
    <property type="match status" value="1"/>
</dbReference>